<dbReference type="PANTHER" id="PTHR30535:SF7">
    <property type="entry name" value="IRON(III) DICITRATE-BINDING PROTEIN"/>
    <property type="match status" value="1"/>
</dbReference>
<sequence>MRRGAALAGTVALATLAACGNAATDDEATTAADATPTGAATASGDSSPAGTSDATSTASGPVIIDNCGLQVTVDAPPQRAVTMNQSATEVMLALGLEDRMAGTAYLDDAVLPQFADAYATVPVLSEAYPSQEALLDAEPDAVYGAYPSAFQPDAAGDRAELHELGVSTYLSPAACPDKAPDEPLEIETVWQEIQDIGAIFGATDQAAALVEQQRSDLAEAVAAADDMSSTTVMWWDGGTDAPSVGACCGAPGMIMNAAGLQNVFADIEGNWADVSWEQVAERDPDVIVLVDAEWSTAEEKRDTIESTPGARELPAVADGRFVEVPFSATTPGVRNVRAVADLITGVEGLQ</sequence>
<feature type="signal peptide" evidence="3">
    <location>
        <begin position="1"/>
        <end position="22"/>
    </location>
</feature>
<organism evidence="5 6">
    <name type="scientific">Phytoactinopolyspora halotolerans</name>
    <dbReference type="NCBI Taxonomy" id="1981512"/>
    <lineage>
        <taxon>Bacteria</taxon>
        <taxon>Bacillati</taxon>
        <taxon>Actinomycetota</taxon>
        <taxon>Actinomycetes</taxon>
        <taxon>Jiangellales</taxon>
        <taxon>Jiangellaceae</taxon>
        <taxon>Phytoactinopolyspora</taxon>
    </lineage>
</organism>
<keyword evidence="3" id="KW-0732">Signal</keyword>
<keyword evidence="6" id="KW-1185">Reference proteome</keyword>
<evidence type="ECO:0000313" key="5">
    <source>
        <dbReference type="EMBL" id="NED98618.1"/>
    </source>
</evidence>
<protein>
    <submittedName>
        <fullName evidence="5">ABC transporter substrate-binding protein</fullName>
    </submittedName>
</protein>
<dbReference type="PROSITE" id="PS51257">
    <property type="entry name" value="PROKAR_LIPOPROTEIN"/>
    <property type="match status" value="1"/>
</dbReference>
<dbReference type="RefSeq" id="WP_163731062.1">
    <property type="nucleotide sequence ID" value="NZ_JAAGOA010000001.1"/>
</dbReference>
<dbReference type="PANTHER" id="PTHR30535">
    <property type="entry name" value="VITAMIN B12-BINDING PROTEIN"/>
    <property type="match status" value="1"/>
</dbReference>
<feature type="domain" description="Fe/B12 periplasmic-binding" evidence="4">
    <location>
        <begin position="79"/>
        <end position="350"/>
    </location>
</feature>
<feature type="chain" id="PRO_5039058217" evidence="3">
    <location>
        <begin position="23"/>
        <end position="350"/>
    </location>
</feature>
<feature type="region of interest" description="Disordered" evidence="2">
    <location>
        <begin position="32"/>
        <end position="57"/>
    </location>
</feature>
<proteinExistence type="inferred from homology"/>
<comment type="similarity">
    <text evidence="1">Belongs to the bacterial solute-binding protein 8 family.</text>
</comment>
<dbReference type="InterPro" id="IPR050902">
    <property type="entry name" value="ABC_Transporter_SBP"/>
</dbReference>
<dbReference type="SUPFAM" id="SSF53807">
    <property type="entry name" value="Helical backbone' metal receptor"/>
    <property type="match status" value="1"/>
</dbReference>
<dbReference type="Pfam" id="PF01497">
    <property type="entry name" value="Peripla_BP_2"/>
    <property type="match status" value="1"/>
</dbReference>
<accession>A0A6L9S0Y3</accession>
<dbReference type="Gene3D" id="3.40.50.1980">
    <property type="entry name" value="Nitrogenase molybdenum iron protein domain"/>
    <property type="match status" value="2"/>
</dbReference>
<evidence type="ECO:0000256" key="2">
    <source>
        <dbReference type="SAM" id="MobiDB-lite"/>
    </source>
</evidence>
<comment type="caution">
    <text evidence="5">The sequence shown here is derived from an EMBL/GenBank/DDBJ whole genome shotgun (WGS) entry which is preliminary data.</text>
</comment>
<evidence type="ECO:0000313" key="6">
    <source>
        <dbReference type="Proteomes" id="UP000475214"/>
    </source>
</evidence>
<evidence type="ECO:0000256" key="3">
    <source>
        <dbReference type="SAM" id="SignalP"/>
    </source>
</evidence>
<dbReference type="EMBL" id="JAAGOA010000001">
    <property type="protein sequence ID" value="NED98618.1"/>
    <property type="molecule type" value="Genomic_DNA"/>
</dbReference>
<dbReference type="InterPro" id="IPR002491">
    <property type="entry name" value="ABC_transptr_periplasmic_BD"/>
</dbReference>
<dbReference type="AlphaFoldDB" id="A0A6L9S0Y3"/>
<dbReference type="Proteomes" id="UP000475214">
    <property type="component" value="Unassembled WGS sequence"/>
</dbReference>
<feature type="compositionally biased region" description="Low complexity" evidence="2">
    <location>
        <begin position="32"/>
        <end position="54"/>
    </location>
</feature>
<reference evidence="5 6" key="1">
    <citation type="submission" date="2020-02" db="EMBL/GenBank/DDBJ databases">
        <authorList>
            <person name="Li X.-J."/>
            <person name="Han X.-M."/>
        </authorList>
    </citation>
    <scope>NUCLEOTIDE SEQUENCE [LARGE SCALE GENOMIC DNA]</scope>
    <source>
        <strain evidence="5 6">CCTCC AB 2017055</strain>
    </source>
</reference>
<name>A0A6L9S0Y3_9ACTN</name>
<evidence type="ECO:0000256" key="1">
    <source>
        <dbReference type="ARBA" id="ARBA00008814"/>
    </source>
</evidence>
<dbReference type="PROSITE" id="PS50983">
    <property type="entry name" value="FE_B12_PBP"/>
    <property type="match status" value="1"/>
</dbReference>
<evidence type="ECO:0000259" key="4">
    <source>
        <dbReference type="PROSITE" id="PS50983"/>
    </source>
</evidence>
<gene>
    <name evidence="5" type="ORF">G1H10_00365</name>
</gene>